<keyword evidence="7" id="KW-0576">Peroxisome</keyword>
<dbReference type="InterPro" id="IPR024111">
    <property type="entry name" value="PEX5/PEX5L"/>
</dbReference>
<evidence type="ECO:0000256" key="6">
    <source>
        <dbReference type="ARBA" id="ARBA00022803"/>
    </source>
</evidence>
<reference evidence="9" key="1">
    <citation type="submission" date="2021-06" db="EMBL/GenBank/DDBJ databases">
        <authorList>
            <person name="Kallberg Y."/>
            <person name="Tangrot J."/>
            <person name="Rosling A."/>
        </authorList>
    </citation>
    <scope>NUCLEOTIDE SEQUENCE</scope>
    <source>
        <strain evidence="9">BR232B</strain>
    </source>
</reference>
<feature type="repeat" description="TPR" evidence="8">
    <location>
        <begin position="436"/>
        <end position="469"/>
    </location>
</feature>
<evidence type="ECO:0000256" key="5">
    <source>
        <dbReference type="ARBA" id="ARBA00022737"/>
    </source>
</evidence>
<dbReference type="OrthoDB" id="10006023at2759"/>
<evidence type="ECO:0000256" key="8">
    <source>
        <dbReference type="PROSITE-ProRule" id="PRU00339"/>
    </source>
</evidence>
<proteinExistence type="inferred from homology"/>
<feature type="repeat" description="TPR" evidence="8">
    <location>
        <begin position="298"/>
        <end position="331"/>
    </location>
</feature>
<evidence type="ECO:0000256" key="4">
    <source>
        <dbReference type="ARBA" id="ARBA00022490"/>
    </source>
</evidence>
<dbReference type="GO" id="GO:0005778">
    <property type="term" value="C:peroxisomal membrane"/>
    <property type="evidence" value="ECO:0007669"/>
    <property type="project" value="TreeGrafter"/>
</dbReference>
<dbReference type="Proteomes" id="UP000789739">
    <property type="component" value="Unassembled WGS sequence"/>
</dbReference>
<keyword evidence="5" id="KW-0677">Repeat</keyword>
<name>A0A9N9B0E4_9GLOM</name>
<dbReference type="InterPro" id="IPR011990">
    <property type="entry name" value="TPR-like_helical_dom_sf"/>
</dbReference>
<protein>
    <submittedName>
        <fullName evidence="9">6605_t:CDS:1</fullName>
    </submittedName>
</protein>
<dbReference type="PANTHER" id="PTHR10130:SF0">
    <property type="entry name" value="GH08708P"/>
    <property type="match status" value="1"/>
</dbReference>
<dbReference type="InterPro" id="IPR019734">
    <property type="entry name" value="TPR_rpt"/>
</dbReference>
<evidence type="ECO:0000256" key="1">
    <source>
        <dbReference type="ARBA" id="ARBA00004275"/>
    </source>
</evidence>
<dbReference type="Pfam" id="PF13181">
    <property type="entry name" value="TPR_8"/>
    <property type="match status" value="1"/>
</dbReference>
<comment type="similarity">
    <text evidence="3">Belongs to the peroxisomal targeting signal receptor family.</text>
</comment>
<keyword evidence="10" id="KW-1185">Reference proteome</keyword>
<dbReference type="PROSITE" id="PS50005">
    <property type="entry name" value="TPR"/>
    <property type="match status" value="3"/>
</dbReference>
<dbReference type="AlphaFoldDB" id="A0A9N9B0E4"/>
<evidence type="ECO:0000256" key="3">
    <source>
        <dbReference type="ARBA" id="ARBA00005348"/>
    </source>
</evidence>
<dbReference type="SUPFAM" id="SSF48452">
    <property type="entry name" value="TPR-like"/>
    <property type="match status" value="1"/>
</dbReference>
<evidence type="ECO:0000313" key="9">
    <source>
        <dbReference type="EMBL" id="CAG8547117.1"/>
    </source>
</evidence>
<evidence type="ECO:0000256" key="2">
    <source>
        <dbReference type="ARBA" id="ARBA00004496"/>
    </source>
</evidence>
<dbReference type="SMART" id="SM00028">
    <property type="entry name" value="TPR"/>
    <property type="match status" value="4"/>
</dbReference>
<organism evidence="9 10">
    <name type="scientific">Paraglomus brasilianum</name>
    <dbReference type="NCBI Taxonomy" id="144538"/>
    <lineage>
        <taxon>Eukaryota</taxon>
        <taxon>Fungi</taxon>
        <taxon>Fungi incertae sedis</taxon>
        <taxon>Mucoromycota</taxon>
        <taxon>Glomeromycotina</taxon>
        <taxon>Glomeromycetes</taxon>
        <taxon>Paraglomerales</taxon>
        <taxon>Paraglomeraceae</taxon>
        <taxon>Paraglomus</taxon>
    </lineage>
</organism>
<feature type="repeat" description="TPR" evidence="8">
    <location>
        <begin position="402"/>
        <end position="435"/>
    </location>
</feature>
<evidence type="ECO:0000313" key="10">
    <source>
        <dbReference type="Proteomes" id="UP000789739"/>
    </source>
</evidence>
<comment type="caution">
    <text evidence="9">The sequence shown here is derived from an EMBL/GenBank/DDBJ whole genome shotgun (WGS) entry which is preliminary data.</text>
</comment>
<dbReference type="EMBL" id="CAJVPI010000534">
    <property type="protein sequence ID" value="CAG8547117.1"/>
    <property type="molecule type" value="Genomic_DNA"/>
</dbReference>
<dbReference type="Pfam" id="PF13432">
    <property type="entry name" value="TPR_16"/>
    <property type="match status" value="1"/>
</dbReference>
<dbReference type="PANTHER" id="PTHR10130">
    <property type="entry name" value="PEROXISOMAL TARGETING SIGNAL 1 RECEPTOR PEX5"/>
    <property type="match status" value="1"/>
</dbReference>
<accession>A0A9N9B0E4</accession>
<keyword evidence="4" id="KW-0963">Cytoplasm</keyword>
<comment type="subcellular location">
    <subcellularLocation>
        <location evidence="2">Cytoplasm</location>
    </subcellularLocation>
    <subcellularLocation>
        <location evidence="1">Peroxisome</location>
    </subcellularLocation>
</comment>
<dbReference type="Gene3D" id="1.25.40.10">
    <property type="entry name" value="Tetratricopeptide repeat domain"/>
    <property type="match status" value="1"/>
</dbReference>
<evidence type="ECO:0000256" key="7">
    <source>
        <dbReference type="ARBA" id="ARBA00023140"/>
    </source>
</evidence>
<keyword evidence="6 8" id="KW-0802">TPR repeat</keyword>
<gene>
    <name evidence="9" type="ORF">PBRASI_LOCUS4892</name>
</gene>
<sequence>MAFQNIVTGAECSSGANPMTQIMKQFNEDRSLQKDAFIPARDSVGPSTFRTVKQELAGENKFANDFFDQHDHGQIVSVDAPHSLHVVENQRHQLAQPEWVAEFDSALTAAEHAKMEEAFKRMNVGASWRAEFENHSHMPGLQSVAMPPEFEEAFQKHFDWSSQYALKHDKGKSKIVELDNVSWEEQFAAAQREAEDVQAESFEEELSREDHKLFEEVWSNVRESLDDPTDHLSWEKEFSEFNEHESANLGEYVFEPNNPYQMHPDPLKEGIRLVEEGGSLSDAALAFEAAAQKDPTNSEVWTWLGNTQAQNEKEDPAIKALEKAVSIDRHNLNALMNLAVSYTNEGYDYQSYLTLERWMAVKYPEIAARSIPTDVHQNAHSRVTELFLQAARSAPSGHEMDPDVQVGLGVLFYSNTDYDKAVDCFRAALDSRPKDHLLWNRLGATLANSGRSEQAIDAYYKALDLKPTFVRARYNLGVSCINIGCYKEATEHLLGALSMHQTIVDTNGGVNVSRSLRDTLRKTFKMMDREDLANKVDADFDINQFRGEFDF</sequence>
<dbReference type="GO" id="GO:0016560">
    <property type="term" value="P:protein import into peroxisome matrix, docking"/>
    <property type="evidence" value="ECO:0007669"/>
    <property type="project" value="TreeGrafter"/>
</dbReference>
<dbReference type="GO" id="GO:0005829">
    <property type="term" value="C:cytosol"/>
    <property type="evidence" value="ECO:0007669"/>
    <property type="project" value="TreeGrafter"/>
</dbReference>
<dbReference type="GO" id="GO:0005052">
    <property type="term" value="F:peroxisome matrix targeting signal-1 binding"/>
    <property type="evidence" value="ECO:0007669"/>
    <property type="project" value="TreeGrafter"/>
</dbReference>